<dbReference type="CDD" id="cd16262">
    <property type="entry name" value="EFG_III"/>
    <property type="match status" value="1"/>
</dbReference>
<dbReference type="FunFam" id="3.30.70.240:FF:000001">
    <property type="entry name" value="Elongation factor G"/>
    <property type="match status" value="1"/>
</dbReference>
<dbReference type="InterPro" id="IPR035647">
    <property type="entry name" value="EFG_III/V"/>
</dbReference>
<dbReference type="Pfam" id="PF14492">
    <property type="entry name" value="EFG_III"/>
    <property type="match status" value="1"/>
</dbReference>
<dbReference type="HAMAP" id="MF_00054_B">
    <property type="entry name" value="EF_G_EF_2_B"/>
    <property type="match status" value="1"/>
</dbReference>
<gene>
    <name evidence="6" type="primary">fusA</name>
    <name evidence="9" type="ORF">A2Y64_08695</name>
</gene>
<feature type="binding site" evidence="6">
    <location>
        <begin position="78"/>
        <end position="82"/>
    </location>
    <ligand>
        <name>GTP</name>
        <dbReference type="ChEBI" id="CHEBI:37565"/>
    </ligand>
</feature>
<keyword evidence="3 6" id="KW-0251">Elongation factor</keyword>
<evidence type="ECO:0000256" key="6">
    <source>
        <dbReference type="HAMAP-Rule" id="MF_00054"/>
    </source>
</evidence>
<feature type="binding site" evidence="6">
    <location>
        <begin position="14"/>
        <end position="21"/>
    </location>
    <ligand>
        <name>GTP</name>
        <dbReference type="ChEBI" id="CHEBI:37565"/>
    </ligand>
</feature>
<dbReference type="InterPro" id="IPR009000">
    <property type="entry name" value="Transl_B-barrel_sf"/>
</dbReference>
<comment type="subcellular location">
    <subcellularLocation>
        <location evidence="6">Cytoplasm</location>
    </subcellularLocation>
</comment>
<dbReference type="InterPro" id="IPR000795">
    <property type="entry name" value="T_Tr_GTP-bd_dom"/>
</dbReference>
<comment type="function">
    <text evidence="6">Catalyzes the GTP-dependent ribosomal translocation step during translation elongation. During this step, the ribosome changes from the pre-translocational (PRE) to the post-translocational (POST) state as the newly formed A-site-bound peptidyl-tRNA and P-site-bound deacylated tRNA move to the P and E sites, respectively. Catalyzes the coordinated movement of the two tRNA molecules, the mRNA and conformational changes in the ribosome.</text>
</comment>
<dbReference type="InterPro" id="IPR005225">
    <property type="entry name" value="Small_GTP-bd"/>
</dbReference>
<dbReference type="SUPFAM" id="SSF50447">
    <property type="entry name" value="Translation proteins"/>
    <property type="match status" value="1"/>
</dbReference>
<dbReference type="NCBIfam" id="TIGR00484">
    <property type="entry name" value="EF-G"/>
    <property type="match status" value="1"/>
</dbReference>
<dbReference type="FunFam" id="3.30.70.870:FF:000001">
    <property type="entry name" value="Elongation factor G"/>
    <property type="match status" value="1"/>
</dbReference>
<dbReference type="SMART" id="SM00838">
    <property type="entry name" value="EFG_C"/>
    <property type="match status" value="1"/>
</dbReference>
<dbReference type="Gene3D" id="3.40.50.300">
    <property type="entry name" value="P-loop containing nucleotide triphosphate hydrolases"/>
    <property type="match status" value="1"/>
</dbReference>
<dbReference type="InterPro" id="IPR005517">
    <property type="entry name" value="Transl_elong_EFG/EF2_IV"/>
</dbReference>
<evidence type="ECO:0000256" key="4">
    <source>
        <dbReference type="ARBA" id="ARBA00022917"/>
    </source>
</evidence>
<dbReference type="InterPro" id="IPR031157">
    <property type="entry name" value="G_TR_CS"/>
</dbReference>
<dbReference type="Gene3D" id="3.30.70.240">
    <property type="match status" value="1"/>
</dbReference>
<dbReference type="Pfam" id="PF00679">
    <property type="entry name" value="EFG_C"/>
    <property type="match status" value="1"/>
</dbReference>
<name>A0A1F5F3F4_9BACT</name>
<accession>A0A1F5F3F4</accession>
<sequence length="681" mass="73911">MDPIALIRNVGITAHIDAGKTTLTERVLYYSGKTHKIGEVHEGTAEMDWMEQEKERGITITSAATTCSWRAHRINIIDTPGHVDFTVEVERSLRVLDGAVGVFCAVAGVQPQSETVWRQATHYGIPRLAVVNKMDRVGADFNRAVESLVAKLGANPVPVTVPVGAEDAFAGVVDLLTMELVTFGDDLGLTVTREPLDGFLAEMAAPYRELLVEAAAEYDDALMQKYLDGGEVTPDDIRAGLRRGTLAGEIQPVLAVSALKNKGVQPVLDAVVDFLPSPLDRGAVKGINPKTEREEERRPDPKAPLTAYVFKTASDTFFGKLTFFRTYSGTLKVKDSLLNSHTGRGVRVGRLLEMHANKKTDIAELGPGEIGAAVGLKGCRTGDTLCDRDHPIALGTIEFPEPVMRVAIEPGSTADEKKLADALESLAEDDPTFTVTEDPETGQRIISGMGELHLEIIVDRLQREFGVRCRVGEPQIAYRESVSGSGEGEFTLDRQLAGKAQYAQISVAVEPAGSGEGFSFSGRVEGLPKPYHEAVLEGCRQGMQVGVVAGYPMVDVRCRLVDAAYDEELSSSEVFRAAAFRAFHLACAEAGPIVLEPVMSLEVTCPEEFLGNVLKDLSVRRGQITETRVLPGLQVVDALVPLSAMFGYSTAVRSLTQGRADYHMQFERYAAVPENSPARWW</sequence>
<protein>
    <recommendedName>
        <fullName evidence="6 7">Elongation factor G</fullName>
        <shortName evidence="6">EF-G</shortName>
    </recommendedName>
</protein>
<comment type="similarity">
    <text evidence="1 6">Belongs to the TRAFAC class translation factor GTPase superfamily. Classic translation factor GTPase family. EF-G/EF-2 subfamily.</text>
</comment>
<dbReference type="Pfam" id="PF00009">
    <property type="entry name" value="GTP_EFTU"/>
    <property type="match status" value="1"/>
</dbReference>
<dbReference type="InterPro" id="IPR041095">
    <property type="entry name" value="EFG_II"/>
</dbReference>
<dbReference type="SUPFAM" id="SSF54980">
    <property type="entry name" value="EF-G C-terminal domain-like"/>
    <property type="match status" value="2"/>
</dbReference>
<evidence type="ECO:0000313" key="9">
    <source>
        <dbReference type="EMBL" id="OGD74110.1"/>
    </source>
</evidence>
<dbReference type="InterPro" id="IPR000640">
    <property type="entry name" value="EFG_V-like"/>
</dbReference>
<dbReference type="Gene3D" id="2.40.30.10">
    <property type="entry name" value="Translation factors"/>
    <property type="match status" value="1"/>
</dbReference>
<evidence type="ECO:0000313" key="10">
    <source>
        <dbReference type="Proteomes" id="UP000177187"/>
    </source>
</evidence>
<dbReference type="PANTHER" id="PTHR43261">
    <property type="entry name" value="TRANSLATION ELONGATION FACTOR G-RELATED"/>
    <property type="match status" value="1"/>
</dbReference>
<dbReference type="Proteomes" id="UP000177187">
    <property type="component" value="Unassembled WGS sequence"/>
</dbReference>
<dbReference type="CDD" id="cd03713">
    <property type="entry name" value="EFG_mtEFG_C"/>
    <property type="match status" value="1"/>
</dbReference>
<evidence type="ECO:0000256" key="1">
    <source>
        <dbReference type="ARBA" id="ARBA00005870"/>
    </source>
</evidence>
<dbReference type="CDD" id="cd01680">
    <property type="entry name" value="EFG_like_IV"/>
    <property type="match status" value="1"/>
</dbReference>
<evidence type="ECO:0000256" key="2">
    <source>
        <dbReference type="ARBA" id="ARBA00022741"/>
    </source>
</evidence>
<dbReference type="Gene3D" id="3.30.230.10">
    <property type="match status" value="1"/>
</dbReference>
<dbReference type="FunFam" id="3.40.50.300:FF:000029">
    <property type="entry name" value="Elongation factor G"/>
    <property type="match status" value="1"/>
</dbReference>
<keyword evidence="2 6" id="KW-0547">Nucleotide-binding</keyword>
<comment type="caution">
    <text evidence="9">The sequence shown here is derived from an EMBL/GenBank/DDBJ whole genome shotgun (WGS) entry which is preliminary data.</text>
</comment>
<dbReference type="AlphaFoldDB" id="A0A1F5F3F4"/>
<dbReference type="InterPro" id="IPR004540">
    <property type="entry name" value="Transl_elong_EFG/EF2"/>
</dbReference>
<dbReference type="CDD" id="cd04088">
    <property type="entry name" value="EFG_mtEFG_II"/>
    <property type="match status" value="1"/>
</dbReference>
<dbReference type="GO" id="GO:0003924">
    <property type="term" value="F:GTPase activity"/>
    <property type="evidence" value="ECO:0007669"/>
    <property type="project" value="InterPro"/>
</dbReference>
<dbReference type="InterPro" id="IPR027417">
    <property type="entry name" value="P-loop_NTPase"/>
</dbReference>
<evidence type="ECO:0000256" key="7">
    <source>
        <dbReference type="NCBIfam" id="TIGR00484"/>
    </source>
</evidence>
<dbReference type="PRINTS" id="PR00315">
    <property type="entry name" value="ELONGATNFCT"/>
</dbReference>
<dbReference type="Pfam" id="PF03764">
    <property type="entry name" value="EFG_IV"/>
    <property type="match status" value="1"/>
</dbReference>
<dbReference type="GO" id="GO:0032790">
    <property type="term" value="P:ribosome disassembly"/>
    <property type="evidence" value="ECO:0007669"/>
    <property type="project" value="TreeGrafter"/>
</dbReference>
<dbReference type="SUPFAM" id="SSF54211">
    <property type="entry name" value="Ribosomal protein S5 domain 2-like"/>
    <property type="match status" value="1"/>
</dbReference>
<dbReference type="PANTHER" id="PTHR43261:SF1">
    <property type="entry name" value="RIBOSOME-RELEASING FACTOR 2, MITOCHONDRIAL"/>
    <property type="match status" value="1"/>
</dbReference>
<dbReference type="FunFam" id="2.40.30.10:FF:000006">
    <property type="entry name" value="Elongation factor G"/>
    <property type="match status" value="1"/>
</dbReference>
<evidence type="ECO:0000256" key="5">
    <source>
        <dbReference type="ARBA" id="ARBA00023134"/>
    </source>
</evidence>
<dbReference type="Gene3D" id="3.30.70.870">
    <property type="entry name" value="Elongation Factor G (Translational Gtpase), domain 3"/>
    <property type="match status" value="1"/>
</dbReference>
<dbReference type="SUPFAM" id="SSF52540">
    <property type="entry name" value="P-loop containing nucleoside triphosphate hydrolases"/>
    <property type="match status" value="1"/>
</dbReference>
<dbReference type="InterPro" id="IPR020568">
    <property type="entry name" value="Ribosomal_Su5_D2-typ_SF"/>
</dbReference>
<dbReference type="CDD" id="cd01886">
    <property type="entry name" value="EF-G"/>
    <property type="match status" value="1"/>
</dbReference>
<dbReference type="EMBL" id="MFAF01000107">
    <property type="protein sequence ID" value="OGD74110.1"/>
    <property type="molecule type" value="Genomic_DNA"/>
</dbReference>
<dbReference type="PROSITE" id="PS51722">
    <property type="entry name" value="G_TR_2"/>
    <property type="match status" value="1"/>
</dbReference>
<keyword evidence="5 6" id="KW-0342">GTP-binding</keyword>
<keyword evidence="4 6" id="KW-0648">Protein biosynthesis</keyword>
<dbReference type="InterPro" id="IPR009022">
    <property type="entry name" value="EFG_III"/>
</dbReference>
<feature type="binding site" evidence="6">
    <location>
        <begin position="132"/>
        <end position="135"/>
    </location>
    <ligand>
        <name>GTP</name>
        <dbReference type="ChEBI" id="CHEBI:37565"/>
    </ligand>
</feature>
<dbReference type="Pfam" id="PF22042">
    <property type="entry name" value="EF-G_D2"/>
    <property type="match status" value="1"/>
</dbReference>
<proteinExistence type="inferred from homology"/>
<dbReference type="NCBIfam" id="TIGR00231">
    <property type="entry name" value="small_GTP"/>
    <property type="match status" value="1"/>
</dbReference>
<keyword evidence="6" id="KW-0963">Cytoplasm</keyword>
<reference evidence="9 10" key="1">
    <citation type="journal article" date="2016" name="Nat. Commun.">
        <title>Thousands of microbial genomes shed light on interconnected biogeochemical processes in an aquifer system.</title>
        <authorList>
            <person name="Anantharaman K."/>
            <person name="Brown C.T."/>
            <person name="Hug L.A."/>
            <person name="Sharon I."/>
            <person name="Castelle C.J."/>
            <person name="Probst A.J."/>
            <person name="Thomas B.C."/>
            <person name="Singh A."/>
            <person name="Wilkins M.J."/>
            <person name="Karaoz U."/>
            <person name="Brodie E.L."/>
            <person name="Williams K.H."/>
            <person name="Hubbard S.S."/>
            <person name="Banfield J.F."/>
        </authorList>
    </citation>
    <scope>NUCLEOTIDE SEQUENCE [LARGE SCALE GENOMIC DNA]</scope>
</reference>
<dbReference type="GO" id="GO:0003746">
    <property type="term" value="F:translation elongation factor activity"/>
    <property type="evidence" value="ECO:0007669"/>
    <property type="project" value="UniProtKB-UniRule"/>
</dbReference>
<feature type="domain" description="Tr-type G" evidence="8">
    <location>
        <begin position="5"/>
        <end position="279"/>
    </location>
</feature>
<dbReference type="InterPro" id="IPR035649">
    <property type="entry name" value="EFG_V"/>
</dbReference>
<dbReference type="GO" id="GO:0005525">
    <property type="term" value="F:GTP binding"/>
    <property type="evidence" value="ECO:0007669"/>
    <property type="project" value="UniProtKB-UniRule"/>
</dbReference>
<dbReference type="STRING" id="1817816.A2Y64_08695"/>
<dbReference type="PROSITE" id="PS00301">
    <property type="entry name" value="G_TR_1"/>
    <property type="match status" value="1"/>
</dbReference>
<dbReference type="SMART" id="SM00889">
    <property type="entry name" value="EFG_IV"/>
    <property type="match status" value="1"/>
</dbReference>
<evidence type="ECO:0000259" key="8">
    <source>
        <dbReference type="PROSITE" id="PS51722"/>
    </source>
</evidence>
<dbReference type="GO" id="GO:0005737">
    <property type="term" value="C:cytoplasm"/>
    <property type="evidence" value="ECO:0007669"/>
    <property type="project" value="UniProtKB-SubCell"/>
</dbReference>
<dbReference type="InterPro" id="IPR053905">
    <property type="entry name" value="EF-G-like_DII"/>
</dbReference>
<evidence type="ECO:0000256" key="3">
    <source>
        <dbReference type="ARBA" id="ARBA00022768"/>
    </source>
</evidence>
<organism evidence="9 10">
    <name type="scientific">Candidatus Coatesbacteria bacterium RBG_13_66_14</name>
    <dbReference type="NCBI Taxonomy" id="1817816"/>
    <lineage>
        <taxon>Bacteria</taxon>
        <taxon>Candidatus Coatesiibacteriota</taxon>
    </lineage>
</organism>
<dbReference type="NCBIfam" id="NF009381">
    <property type="entry name" value="PRK12740.1-5"/>
    <property type="match status" value="1"/>
</dbReference>
<dbReference type="InterPro" id="IPR014721">
    <property type="entry name" value="Ribsml_uS5_D2-typ_fold_subgr"/>
</dbReference>